<keyword evidence="6" id="KW-0969">Cilium</keyword>
<dbReference type="Pfam" id="PF14775">
    <property type="entry name" value="NYD-SP28_assoc"/>
    <property type="match status" value="1"/>
</dbReference>
<evidence type="ECO:0000256" key="9">
    <source>
        <dbReference type="ARBA" id="ARBA00046115"/>
    </source>
</evidence>
<dbReference type="STRING" id="161767.ENSAPEP00000021694"/>
<evidence type="ECO:0000313" key="15">
    <source>
        <dbReference type="Proteomes" id="UP000265080"/>
    </source>
</evidence>
<dbReference type="Proteomes" id="UP000265080">
    <property type="component" value="Chromosome 11"/>
</dbReference>
<feature type="domain" description="Dynein regulatory complex protein 1/2 N-terminal" evidence="12">
    <location>
        <begin position="19"/>
        <end position="118"/>
    </location>
</feature>
<feature type="domain" description="Dynein regulatory complex protein 1 C-terminal" evidence="13">
    <location>
        <begin position="364"/>
        <end position="420"/>
    </location>
</feature>
<accession>A0A3P8TAZ6</accession>
<organism evidence="14 15">
    <name type="scientific">Amphiprion percula</name>
    <name type="common">Orange clownfish</name>
    <name type="synonym">Lutjanus percula</name>
    <dbReference type="NCBI Taxonomy" id="161767"/>
    <lineage>
        <taxon>Eukaryota</taxon>
        <taxon>Metazoa</taxon>
        <taxon>Chordata</taxon>
        <taxon>Craniata</taxon>
        <taxon>Vertebrata</taxon>
        <taxon>Euteleostomi</taxon>
        <taxon>Actinopterygii</taxon>
        <taxon>Neopterygii</taxon>
        <taxon>Teleostei</taxon>
        <taxon>Neoteleostei</taxon>
        <taxon>Acanthomorphata</taxon>
        <taxon>Ovalentaria</taxon>
        <taxon>Pomacentridae</taxon>
        <taxon>Amphiprion</taxon>
    </lineage>
</organism>
<dbReference type="Ensembl" id="ENSAPET00000022273.1">
    <property type="protein sequence ID" value="ENSAPEP00000021694.1"/>
    <property type="gene ID" value="ENSAPEG00000015459.1"/>
</dbReference>
<evidence type="ECO:0000256" key="6">
    <source>
        <dbReference type="ARBA" id="ARBA00023069"/>
    </source>
</evidence>
<feature type="coiled-coil region" evidence="10">
    <location>
        <begin position="108"/>
        <end position="142"/>
    </location>
</feature>
<evidence type="ECO:0000313" key="14">
    <source>
        <dbReference type="Ensembl" id="ENSAPEP00000021694.1"/>
    </source>
</evidence>
<dbReference type="InterPro" id="IPR039750">
    <property type="entry name" value="DRC1/DRC2"/>
</dbReference>
<comment type="function">
    <text evidence="9">Component of the nexin-dynein regulatory complex (N-DRC) a key regulator of ciliary/flagellar motility which maintains the alignment and integrity of the distal axoneme and regulates microtubule sliding in motile axonemes. Plays a critical role in the assembly of N-DRC and also stabilizes the assembly of multiple inner dynein arms and radial spokes. Coassembles with CCDC65/DRC2 to form a central scaffold needed for assembly of the N-DRC and its attachment to the outer doublet microtubules.</text>
</comment>
<feature type="coiled-coil region" evidence="10">
    <location>
        <begin position="391"/>
        <end position="418"/>
    </location>
</feature>
<evidence type="ECO:0000256" key="4">
    <source>
        <dbReference type="ARBA" id="ARBA00022846"/>
    </source>
</evidence>
<dbReference type="InterPro" id="IPR039505">
    <property type="entry name" value="DRC1/2_N"/>
</dbReference>
<evidence type="ECO:0000256" key="10">
    <source>
        <dbReference type="SAM" id="Coils"/>
    </source>
</evidence>
<dbReference type="GeneTree" id="ENSGT00940000153804"/>
<dbReference type="GO" id="GO:0005858">
    <property type="term" value="C:axonemal dynein complex"/>
    <property type="evidence" value="ECO:0007669"/>
    <property type="project" value="InterPro"/>
</dbReference>
<feature type="region of interest" description="Disordered" evidence="11">
    <location>
        <begin position="260"/>
        <end position="281"/>
    </location>
</feature>
<dbReference type="GO" id="GO:0070286">
    <property type="term" value="P:axonemal dynein complex assembly"/>
    <property type="evidence" value="ECO:0007669"/>
    <property type="project" value="InterPro"/>
</dbReference>
<proteinExistence type="inferred from homology"/>
<dbReference type="GO" id="GO:0060285">
    <property type="term" value="P:cilium-dependent cell motility"/>
    <property type="evidence" value="ECO:0007669"/>
    <property type="project" value="TreeGrafter"/>
</dbReference>
<evidence type="ECO:0000256" key="8">
    <source>
        <dbReference type="ARBA" id="ARBA00031554"/>
    </source>
</evidence>
<keyword evidence="5 10" id="KW-0175">Coiled coil</keyword>
<evidence type="ECO:0000256" key="7">
    <source>
        <dbReference type="ARBA" id="ARBA00023273"/>
    </source>
</evidence>
<dbReference type="PANTHER" id="PTHR21625">
    <property type="entry name" value="NYD-SP28 PROTEIN"/>
    <property type="match status" value="1"/>
</dbReference>
<evidence type="ECO:0000256" key="11">
    <source>
        <dbReference type="SAM" id="MobiDB-lite"/>
    </source>
</evidence>
<dbReference type="OMA" id="LDFMMAR"/>
<evidence type="ECO:0000256" key="5">
    <source>
        <dbReference type="ARBA" id="ARBA00023054"/>
    </source>
</evidence>
<feature type="coiled-coil region" evidence="10">
    <location>
        <begin position="168"/>
        <end position="206"/>
    </location>
</feature>
<name>A0A3P8TAZ6_AMPPE</name>
<dbReference type="AlphaFoldDB" id="A0A3P8TAZ6"/>
<dbReference type="GO" id="GO:0003352">
    <property type="term" value="P:regulation of cilium movement"/>
    <property type="evidence" value="ECO:0007669"/>
    <property type="project" value="TreeGrafter"/>
</dbReference>
<evidence type="ECO:0000256" key="2">
    <source>
        <dbReference type="ARBA" id="ARBA00009688"/>
    </source>
</evidence>
<protein>
    <recommendedName>
        <fullName evidence="3">Dynein regulatory complex protein 1</fullName>
    </recommendedName>
    <alternativeName>
        <fullName evidence="8">Coiled-coil domain-containing protein 164</fullName>
    </alternativeName>
</protein>
<dbReference type="InterPro" id="IPR029440">
    <property type="entry name" value="DRC1_C"/>
</dbReference>
<evidence type="ECO:0000256" key="1">
    <source>
        <dbReference type="ARBA" id="ARBA00004611"/>
    </source>
</evidence>
<dbReference type="Pfam" id="PF14772">
    <property type="entry name" value="NYD-SP28"/>
    <property type="match status" value="1"/>
</dbReference>
<sequence>MINLQREPATFVTNIQPAGDAKWLERRAELEEARRIRRERQENDVKASQEKFDEIKRSWLTLNEKMMPQELREALNCHQQLCDTIIADKKKLINDLQQELKKRDDHYVKTFRKNEEEIDLLIERMEEQIGTLTKAYREELGQTEVRSKKVTHTHGHIGALCFSLQKERKILKNEHMRQQKELAQKRQDLSEEYKRAVHQYERLQKQVKHFAAADARKFWEMRLMAEVERKDQVEKILALDSRICKHLDIAWKQPDLPFMEHSGPIQPQKQAQRPDHQQEEGQVSMETVKTVMELLCDEAGFLMERKLLKLLAPLEKEEQTLVKLTDLFHVSPCSSAVCSSPDLGSHQRSSVGHAEAPDASDYKAYWDSMANIISEDKLKMWDAAERKFRQYHAVLTDISELRSQNERLQQQNTELNRVLLHLHQSDLLESAYI</sequence>
<dbReference type="PANTHER" id="PTHR21625:SF1">
    <property type="entry name" value="DYNEIN REGULATORY COMPLEX PROTEIN 1"/>
    <property type="match status" value="1"/>
</dbReference>
<keyword evidence="15" id="KW-1185">Reference proteome</keyword>
<keyword evidence="7" id="KW-0966">Cell projection</keyword>
<evidence type="ECO:0000256" key="3">
    <source>
        <dbReference type="ARBA" id="ARBA00013815"/>
    </source>
</evidence>
<reference evidence="14" key="3">
    <citation type="submission" date="2025-09" db="UniProtKB">
        <authorList>
            <consortium name="Ensembl"/>
        </authorList>
    </citation>
    <scope>IDENTIFICATION</scope>
</reference>
<comment type="subcellular location">
    <subcellularLocation>
        <location evidence="1">Cytoplasm</location>
        <location evidence="1">Cytoskeleton</location>
        <location evidence="1">Flagellum axoneme</location>
    </subcellularLocation>
</comment>
<evidence type="ECO:0000259" key="12">
    <source>
        <dbReference type="Pfam" id="PF14772"/>
    </source>
</evidence>
<evidence type="ECO:0000259" key="13">
    <source>
        <dbReference type="Pfam" id="PF14775"/>
    </source>
</evidence>
<keyword evidence="4" id="KW-0282">Flagellum</keyword>
<comment type="similarity">
    <text evidence="2">Belongs to the DRC1 family.</text>
</comment>
<reference evidence="14" key="2">
    <citation type="submission" date="2025-08" db="UniProtKB">
        <authorList>
            <consortium name="Ensembl"/>
        </authorList>
    </citation>
    <scope>IDENTIFICATION</scope>
</reference>
<reference evidence="14 15" key="1">
    <citation type="submission" date="2018-03" db="EMBL/GenBank/DDBJ databases">
        <title>Finding Nemo's genes: A chromosome-scale reference assembly of the genome of the orange clownfish Amphiprion percula.</title>
        <authorList>
            <person name="Lehmann R."/>
        </authorList>
    </citation>
    <scope>NUCLEOTIDE SEQUENCE</scope>
</reference>